<dbReference type="GO" id="GO:0000139">
    <property type="term" value="C:Golgi membrane"/>
    <property type="evidence" value="ECO:0007669"/>
    <property type="project" value="UniProtKB-SubCell"/>
</dbReference>
<dbReference type="GO" id="GO:0008203">
    <property type="term" value="P:cholesterol metabolic process"/>
    <property type="evidence" value="ECO:0007669"/>
    <property type="project" value="UniProtKB-KW"/>
</dbReference>
<dbReference type="EMBL" id="GGMS01015523">
    <property type="protein sequence ID" value="MBY84726.1"/>
    <property type="molecule type" value="Transcribed_RNA"/>
</dbReference>
<dbReference type="GO" id="GO:0005789">
    <property type="term" value="C:endoplasmic reticulum membrane"/>
    <property type="evidence" value="ECO:0007669"/>
    <property type="project" value="InterPro"/>
</dbReference>
<evidence type="ECO:0000256" key="17">
    <source>
        <dbReference type="ARBA" id="ARBA00045958"/>
    </source>
</evidence>
<evidence type="ECO:0000256" key="12">
    <source>
        <dbReference type="ARBA" id="ARBA00023121"/>
    </source>
</evidence>
<dbReference type="SMART" id="SM00320">
    <property type="entry name" value="WD40"/>
    <property type="match status" value="5"/>
</dbReference>
<keyword evidence="11" id="KW-0443">Lipid metabolism</keyword>
<keyword evidence="10" id="KW-0333">Golgi apparatus</keyword>
<dbReference type="InterPro" id="IPR011047">
    <property type="entry name" value="Quinoprotein_ADH-like_sf"/>
</dbReference>
<feature type="repeat" description="WD" evidence="18">
    <location>
        <begin position="1084"/>
        <end position="1126"/>
    </location>
</feature>
<evidence type="ECO:0000256" key="2">
    <source>
        <dbReference type="ARBA" id="ARBA00004394"/>
    </source>
</evidence>
<dbReference type="PANTHER" id="PTHR46378">
    <property type="entry name" value="STEROL REGULATORY ELEMENT-BINDING PROTEIN CLEAVAGE-ACTIVATING PROTEIN"/>
    <property type="match status" value="1"/>
</dbReference>
<feature type="transmembrane region" description="Helical" evidence="19">
    <location>
        <begin position="382"/>
        <end position="403"/>
    </location>
</feature>
<evidence type="ECO:0000256" key="18">
    <source>
        <dbReference type="PROSITE-ProRule" id="PRU00221"/>
    </source>
</evidence>
<evidence type="ECO:0000256" key="16">
    <source>
        <dbReference type="ARBA" id="ARBA00023329"/>
    </source>
</evidence>
<dbReference type="OrthoDB" id="361494at2759"/>
<evidence type="ECO:0000313" key="21">
    <source>
        <dbReference type="EMBL" id="MBY84726.1"/>
    </source>
</evidence>
<evidence type="ECO:0000313" key="22">
    <source>
        <dbReference type="Proteomes" id="UP000694846"/>
    </source>
</evidence>
<dbReference type="InterPro" id="IPR030225">
    <property type="entry name" value="SCAP"/>
</dbReference>
<evidence type="ECO:0000256" key="4">
    <source>
        <dbReference type="ARBA" id="ARBA00007410"/>
    </source>
</evidence>
<keyword evidence="15" id="KW-0753">Steroid metabolism</keyword>
<accession>A0A2S2R3Z4</accession>
<keyword evidence="14" id="KW-1207">Sterol metabolism</keyword>
<dbReference type="AlphaFoldDB" id="A0A2S2R3Z4"/>
<dbReference type="Pfam" id="PF24006">
    <property type="entry name" value="SCAP_N"/>
    <property type="match status" value="1"/>
</dbReference>
<dbReference type="GO" id="GO:0032934">
    <property type="term" value="F:sterol binding"/>
    <property type="evidence" value="ECO:0007669"/>
    <property type="project" value="InterPro"/>
</dbReference>
<evidence type="ECO:0000256" key="5">
    <source>
        <dbReference type="ARBA" id="ARBA00019541"/>
    </source>
</evidence>
<protein>
    <recommendedName>
        <fullName evidence="5">Sterol regulatory element-binding protein cleavage-activating protein</fullName>
    </recommendedName>
</protein>
<dbReference type="GO" id="GO:0032933">
    <property type="term" value="P:SREBP signaling pathway"/>
    <property type="evidence" value="ECO:0007669"/>
    <property type="project" value="InterPro"/>
</dbReference>
<dbReference type="PROSITE" id="PS50082">
    <property type="entry name" value="WD_REPEATS_2"/>
    <property type="match status" value="1"/>
</dbReference>
<evidence type="ECO:0000256" key="19">
    <source>
        <dbReference type="SAM" id="Phobius"/>
    </source>
</evidence>
<keyword evidence="19" id="KW-1133">Transmembrane helix</keyword>
<reference evidence="21" key="1">
    <citation type="submission" date="2018-04" db="EMBL/GenBank/DDBJ databases">
        <title>Transcriptome assembly of Sipha flava.</title>
        <authorList>
            <person name="Scully E.D."/>
            <person name="Geib S.M."/>
            <person name="Palmer N.A."/>
            <person name="Koch K."/>
            <person name="Bradshaw J."/>
            <person name="Heng-Moss T."/>
            <person name="Sarath G."/>
        </authorList>
    </citation>
    <scope>NUCLEOTIDE SEQUENCE</scope>
</reference>
<organism evidence="21">
    <name type="scientific">Sipha flava</name>
    <name type="common">yellow sugarcane aphid</name>
    <dbReference type="NCBI Taxonomy" id="143950"/>
    <lineage>
        <taxon>Eukaryota</taxon>
        <taxon>Metazoa</taxon>
        <taxon>Ecdysozoa</taxon>
        <taxon>Arthropoda</taxon>
        <taxon>Hexapoda</taxon>
        <taxon>Insecta</taxon>
        <taxon>Pterygota</taxon>
        <taxon>Neoptera</taxon>
        <taxon>Paraneoptera</taxon>
        <taxon>Hemiptera</taxon>
        <taxon>Sternorrhyncha</taxon>
        <taxon>Aphidomorpha</taxon>
        <taxon>Aphidoidea</taxon>
        <taxon>Aphididae</taxon>
        <taxon>Sipha</taxon>
    </lineage>
</organism>
<gene>
    <name evidence="21" type="primary">scap</name>
    <name evidence="23" type="synonym">LOC112689615</name>
    <name evidence="21" type="ORF">g.9831</name>
</gene>
<keyword evidence="12" id="KW-0446">Lipid-binding</keyword>
<keyword evidence="7 18" id="KW-0853">WD repeat</keyword>
<evidence type="ECO:0000256" key="13">
    <source>
        <dbReference type="ARBA" id="ARBA00023136"/>
    </source>
</evidence>
<feature type="transmembrane region" description="Helical" evidence="19">
    <location>
        <begin position="722"/>
        <end position="744"/>
    </location>
</feature>
<evidence type="ECO:0000256" key="14">
    <source>
        <dbReference type="ARBA" id="ARBA00023166"/>
    </source>
</evidence>
<keyword evidence="8" id="KW-0677">Repeat</keyword>
<comment type="subcellular location">
    <subcellularLocation>
        <location evidence="3">Cytoplasmic vesicle</location>
        <location evidence="3">COPII-coated vesicle membrane</location>
        <topology evidence="3">Multi-pass membrane protein</topology>
    </subcellularLocation>
    <subcellularLocation>
        <location evidence="1">Endoplasmic reticulum</location>
    </subcellularLocation>
    <subcellularLocation>
        <location evidence="2">Golgi apparatus membrane</location>
    </subcellularLocation>
</comment>
<evidence type="ECO:0000313" key="23">
    <source>
        <dbReference type="RefSeq" id="XP_025419186.1"/>
    </source>
</evidence>
<evidence type="ECO:0000256" key="6">
    <source>
        <dbReference type="ARBA" id="ARBA00022548"/>
    </source>
</evidence>
<feature type="transmembrane region" description="Helical" evidence="19">
    <location>
        <begin position="275"/>
        <end position="293"/>
    </location>
</feature>
<dbReference type="InterPro" id="IPR001680">
    <property type="entry name" value="WD40_rpt"/>
</dbReference>
<keyword evidence="19" id="KW-0812">Transmembrane</keyword>
<dbReference type="SUPFAM" id="SSF50998">
    <property type="entry name" value="Quinoprotein alcohol dehydrogenase-like"/>
    <property type="match status" value="1"/>
</dbReference>
<dbReference type="Pfam" id="PF24017">
    <property type="entry name" value="Beta-prop_SCAP"/>
    <property type="match status" value="1"/>
</dbReference>
<feature type="transmembrane region" description="Helical" evidence="19">
    <location>
        <begin position="509"/>
        <end position="531"/>
    </location>
</feature>
<feature type="transmembrane region" description="Helical" evidence="19">
    <location>
        <begin position="20"/>
        <end position="50"/>
    </location>
</feature>
<evidence type="ECO:0000259" key="20">
    <source>
        <dbReference type="PROSITE" id="PS50156"/>
    </source>
</evidence>
<dbReference type="InterPro" id="IPR015943">
    <property type="entry name" value="WD40/YVTN_repeat-like_dom_sf"/>
</dbReference>
<dbReference type="Gene3D" id="2.130.10.10">
    <property type="entry name" value="YVTN repeat-like/Quinoprotein amine dehydrogenase"/>
    <property type="match status" value="2"/>
</dbReference>
<feature type="transmembrane region" description="Helical" evidence="19">
    <location>
        <begin position="409"/>
        <end position="432"/>
    </location>
</feature>
<dbReference type="PROSITE" id="PS00678">
    <property type="entry name" value="WD_REPEATS_1"/>
    <property type="match status" value="1"/>
</dbReference>
<keyword evidence="22" id="KW-1185">Reference proteome</keyword>
<evidence type="ECO:0000256" key="15">
    <source>
        <dbReference type="ARBA" id="ARBA00023221"/>
    </source>
</evidence>
<name>A0A2S2R3Z4_9HEMI</name>
<dbReference type="Proteomes" id="UP000694846">
    <property type="component" value="Unplaced"/>
</dbReference>
<dbReference type="SUPFAM" id="SSF82866">
    <property type="entry name" value="Multidrug efflux transporter AcrB transmembrane domain"/>
    <property type="match status" value="1"/>
</dbReference>
<evidence type="ECO:0000256" key="10">
    <source>
        <dbReference type="ARBA" id="ARBA00023034"/>
    </source>
</evidence>
<sequence length="1248" mass="141307">MENSNSAVAKRLPDKVSQLYYSYGLFCASHPIVSLIISSVTVVLCSLSLFGSPLFSNVAHSTITPSYKPENITNRWFNGQPSVYIQQIIIRSMVTPWTENLILSDAFRGPLAESFKLVETIRNYQIDNKISLNDVCLHVENINSDSKILPEYSCLLISPTNLWHQNPEEFRTDNTLEKTIFAFQSSSHIKISIPELLFGMPLKETGIRRYSMHPRQRIVQFAITIFMKQLVPSYIQGLKNHLMQLYPIHVKSNQILSDTSTLHVYYPGEFNYETIFFLVTCYILLFAYIYYSIKKMDIFVSKVGISFGAVLTVISTLLTTMGLCFIFGLDFTINIQSQMVFPYLVIVVGLENMLIIIKSVGSTAPNLDVKIRLAQGLSKEGWAITQNLLIEVTILTIGLLTFVPSIQEFCIFAIVGLQCDYFFQMVFFLPLISLNMKLIDDSTYQKTYYPFSFANLANKMHKSNPPALKHSSRSGVMMKSASHPRLNGLQVMAPIEDPRRSPISKRLRFLYFWAATRIVQRVLMMVMIFWISGIIYNTETVQEFFDLKESASTESPNIQQRSNIHFPLAWEEGRRAVIIENKARVAEEENQLHKKANESKENDSPYYVQLLNSENWPHWPRLSWYNWQLLLDMYNISVARSYVSILQPIHLAHSVTPQEAITLRESLSNTDASIPSHWKSFAAVLDPFDFVDTHIVAPLESRKDINVDKSSEPFIPTSPSELILIAVLCLISLLVLVYTLVMLYRCVCSRNYAEWRAGWSHDMSYVQQDSGIQVILEVVPIEFKGHAQPVECIATYGNIIVSTCLAGCIYVWNSLTGELICTIDRSILDDASDEDTDELSSSEDVFKGVNNSDSNSTSAYSFQEPLKNSEQLCVRCKKLISIENSSSDTINQDENKVWSTIDSDQYNEWGSQSKKISESEIYVNSRIWCVDCNENVVVLGCADGSLQFWDLYKGILKCMWQGDVNDGFTAIKLINKYVVAVRLNGCLEFFKLDIFSDSTLIESIKRPKNKLPLRKYVRTGSVGSSLHTLNLSNDTVRCLHLESLKAHNQPITVLETNGAYIVTGSQDHMLKVFRIEDRQLLYTLHGHYGPITCLFIDQVNPNMAVSGSQDGMLCVWDLITGTCMYTVQSHDGAVLGLTCSASYVISIGQDDKICVWDRFYGHQLNSIQISNVYCYDLAMLTHNLLITSKQGCIVIMDVQTGDPVKVFSLGDSDCNVVNQLLTLSDSIVCDYGTELRVVRFPMVATKDD</sequence>
<dbReference type="GO" id="GO:0045540">
    <property type="term" value="P:regulation of cholesterol biosynthetic process"/>
    <property type="evidence" value="ECO:0007669"/>
    <property type="project" value="TreeGrafter"/>
</dbReference>
<dbReference type="PANTHER" id="PTHR46378:SF1">
    <property type="entry name" value="STEROL REGULATORY ELEMENT-BINDING PROTEIN CLEAVAGE-ACTIVATING PROTEIN"/>
    <property type="match status" value="1"/>
</dbReference>
<keyword evidence="16" id="KW-0968">Cytoplasmic vesicle</keyword>
<evidence type="ECO:0000256" key="7">
    <source>
        <dbReference type="ARBA" id="ARBA00022574"/>
    </source>
</evidence>
<evidence type="ECO:0000256" key="3">
    <source>
        <dbReference type="ARBA" id="ARBA00004557"/>
    </source>
</evidence>
<dbReference type="InterPro" id="IPR057041">
    <property type="entry name" value="SCAP_N"/>
</dbReference>
<dbReference type="GO" id="GO:0012507">
    <property type="term" value="C:ER to Golgi transport vesicle membrane"/>
    <property type="evidence" value="ECO:0007669"/>
    <property type="project" value="UniProtKB-SubCell"/>
</dbReference>
<dbReference type="InterPro" id="IPR053958">
    <property type="entry name" value="HMGCR/SNAP/NPC1-like_SSD"/>
</dbReference>
<evidence type="ECO:0000256" key="11">
    <source>
        <dbReference type="ARBA" id="ARBA00023098"/>
    </source>
</evidence>
<proteinExistence type="inferred from homology"/>
<evidence type="ECO:0000256" key="1">
    <source>
        <dbReference type="ARBA" id="ARBA00004240"/>
    </source>
</evidence>
<comment type="function">
    <text evidence="17">Escort protein required for cholesterol as well as lipid homeostasis. Regulates export of the SCAP-SREBP complex from the endoplasmic reticulum to the Golgi upon low cholesterol, thereby regulating the processing of sterol regulatory element-binding proteins (SREBPs) SREBF1/SREBP1 and SREBF2/SREBP2. At high sterol concentrations, formation of a ternary complex with INSIG (INSIG1 or INSIG2) leads to mask the ER export signal in SCAP, promoting retention of the complex in the endoplasmic reticulum. Low sterol concentrations trigger release of INSIG, a conformational change in the SSD domain of SCAP, unmasking of the ER export signal, promoting recruitment into COPII-coated vesicles and transport of the SCAP-SREBP to the Golgi: in the Golgi, SREBPs are then processed, releasing the transcription factor fragment of SREBPs from the membrane, its import into the nucleus and up-regulation of LDLR, INSIG1 and the mevalonate pathway. Binds cholesterol via its SSD domain.</text>
</comment>
<feature type="transmembrane region" description="Helical" evidence="19">
    <location>
        <begin position="340"/>
        <end position="361"/>
    </location>
</feature>
<feature type="domain" description="SSD" evidence="20">
    <location>
        <begin position="274"/>
        <end position="434"/>
    </location>
</feature>
<reference evidence="23" key="2">
    <citation type="submission" date="2025-04" db="UniProtKB">
        <authorList>
            <consortium name="RefSeq"/>
        </authorList>
    </citation>
    <scope>IDENTIFICATION</scope>
    <source>
        <tissue evidence="23">Whole body</tissue>
    </source>
</reference>
<dbReference type="InterPro" id="IPR057042">
    <property type="entry name" value="Beta-prop_SCAP"/>
</dbReference>
<feature type="transmembrane region" description="Helical" evidence="19">
    <location>
        <begin position="305"/>
        <end position="328"/>
    </location>
</feature>
<evidence type="ECO:0000256" key="8">
    <source>
        <dbReference type="ARBA" id="ARBA00022737"/>
    </source>
</evidence>
<dbReference type="InterPro" id="IPR019775">
    <property type="entry name" value="WD40_repeat_CS"/>
</dbReference>
<dbReference type="GO" id="GO:0032936">
    <property type="term" value="C:SREBP-SCAP complex"/>
    <property type="evidence" value="ECO:0007669"/>
    <property type="project" value="TreeGrafter"/>
</dbReference>
<dbReference type="RefSeq" id="XP_025419186.1">
    <property type="nucleotide sequence ID" value="XM_025563401.1"/>
</dbReference>
<keyword evidence="13 19" id="KW-0472">Membrane</keyword>
<dbReference type="Pfam" id="PF12349">
    <property type="entry name" value="Sterol-sensing"/>
    <property type="match status" value="1"/>
</dbReference>
<keyword evidence="6" id="KW-0153">Cholesterol metabolism</keyword>
<keyword evidence="9" id="KW-0256">Endoplasmic reticulum</keyword>
<dbReference type="InterPro" id="IPR000731">
    <property type="entry name" value="SSD"/>
</dbReference>
<dbReference type="PROSITE" id="PS50156">
    <property type="entry name" value="SSD"/>
    <property type="match status" value="1"/>
</dbReference>
<evidence type="ECO:0000256" key="9">
    <source>
        <dbReference type="ARBA" id="ARBA00022824"/>
    </source>
</evidence>
<comment type="similarity">
    <text evidence="4">Belongs to the WD repeat SCAP family.</text>
</comment>